<accession>A0A6I8U5H8</accession>
<evidence type="ECO:0000313" key="2">
    <source>
        <dbReference type="Proteomes" id="UP000008820"/>
    </source>
</evidence>
<proteinExistence type="predicted"/>
<dbReference type="OrthoDB" id="7767745at2759"/>
<keyword evidence="2" id="KW-1185">Reference proteome</keyword>
<sequence>MRDRRKQGTFLWLIIFCALLAWLVIMADCRKLRAPNRRKQKVVRDKIRLKPQLRQYNSDEYDGLIDPLEDYAAFSEYHDDTDELIKSQKFSAQNVGGFLKPYTKPIKYVQPVYIQQKKPRKPSTSVIREVHHIPVSDHKHASSVGSGFASGIKYILLTLLAIGVPIVAIPFLLLPLKLLFGLKLIIITNVFVFGIIAAKFKHDHSYNWSAVTAAPTSASGSGSGPTTNSQLSISQPVTTVINTPVQQEQQQQQVPPWSNSYYWWPFYNSQCSVCNYKPPNATKSVSTTARNTVVVTTTANNDDYDTDDSWDLSFKTQKYGFARVPKKL</sequence>
<evidence type="ECO:0000313" key="1">
    <source>
        <dbReference type="EnsemblMetazoa" id="AAEL023116-PA"/>
    </source>
</evidence>
<gene>
    <name evidence="1" type="primary">110676338</name>
</gene>
<name>A0A6I8U5H8_AEDAE</name>
<reference evidence="1 2" key="1">
    <citation type="submission" date="2017-06" db="EMBL/GenBank/DDBJ databases">
        <title>Aedes aegypti genome working group (AGWG) sequencing and assembly.</title>
        <authorList>
            <consortium name="Aedes aegypti Genome Working Group (AGWG)"/>
            <person name="Matthews B.J."/>
        </authorList>
    </citation>
    <scope>NUCLEOTIDE SEQUENCE [LARGE SCALE GENOMIC DNA]</scope>
    <source>
        <strain evidence="1 2">LVP_AGWG</strain>
    </source>
</reference>
<organism evidence="1 2">
    <name type="scientific">Aedes aegypti</name>
    <name type="common">Yellowfever mosquito</name>
    <name type="synonym">Culex aegypti</name>
    <dbReference type="NCBI Taxonomy" id="7159"/>
    <lineage>
        <taxon>Eukaryota</taxon>
        <taxon>Metazoa</taxon>
        <taxon>Ecdysozoa</taxon>
        <taxon>Arthropoda</taxon>
        <taxon>Hexapoda</taxon>
        <taxon>Insecta</taxon>
        <taxon>Pterygota</taxon>
        <taxon>Neoptera</taxon>
        <taxon>Endopterygota</taxon>
        <taxon>Diptera</taxon>
        <taxon>Nematocera</taxon>
        <taxon>Culicoidea</taxon>
        <taxon>Culicidae</taxon>
        <taxon>Culicinae</taxon>
        <taxon>Aedini</taxon>
        <taxon>Aedes</taxon>
        <taxon>Stegomyia</taxon>
    </lineage>
</organism>
<dbReference type="Proteomes" id="UP000008820">
    <property type="component" value="Chromosome 2"/>
</dbReference>
<dbReference type="AlphaFoldDB" id="A0A6I8U5H8"/>
<dbReference type="EnsemblMetazoa" id="AAEL023116-RA">
    <property type="protein sequence ID" value="AAEL023116-PA"/>
    <property type="gene ID" value="AAEL023116"/>
</dbReference>
<protein>
    <submittedName>
        <fullName evidence="1">Uncharacterized protein</fullName>
    </submittedName>
</protein>
<dbReference type="InParanoid" id="A0A6I8U5H8"/>
<reference evidence="1" key="2">
    <citation type="submission" date="2020-05" db="UniProtKB">
        <authorList>
            <consortium name="EnsemblMetazoa"/>
        </authorList>
    </citation>
    <scope>IDENTIFICATION</scope>
    <source>
        <strain evidence="1">LVP_AGWG</strain>
    </source>
</reference>